<reference evidence="6 7" key="1">
    <citation type="submission" date="2019-07" db="EMBL/GenBank/DDBJ databases">
        <title>Whole genome shotgun sequence of Cyclobacterium qasimii NBRC 106168.</title>
        <authorList>
            <person name="Hosoyama A."/>
            <person name="Uohara A."/>
            <person name="Ohji S."/>
            <person name="Ichikawa N."/>
        </authorList>
    </citation>
    <scope>NUCLEOTIDE SEQUENCE [LARGE SCALE GENOMIC DNA]</scope>
    <source>
        <strain evidence="6 7">NBRC 106168</strain>
    </source>
</reference>
<keyword evidence="6" id="KW-0436">Ligase</keyword>
<dbReference type="InterPro" id="IPR002698">
    <property type="entry name" value="FTHF_cligase"/>
</dbReference>
<dbReference type="EC" id="6.3.3.2" evidence="5"/>
<dbReference type="GO" id="GO:0046872">
    <property type="term" value="F:metal ion binding"/>
    <property type="evidence" value="ECO:0007669"/>
    <property type="project" value="UniProtKB-KW"/>
</dbReference>
<dbReference type="GO" id="GO:0009396">
    <property type="term" value="P:folic acid-containing compound biosynthetic process"/>
    <property type="evidence" value="ECO:0007669"/>
    <property type="project" value="TreeGrafter"/>
</dbReference>
<feature type="binding site" evidence="4">
    <location>
        <begin position="136"/>
        <end position="144"/>
    </location>
    <ligand>
        <name>ATP</name>
        <dbReference type="ChEBI" id="CHEBI:30616"/>
    </ligand>
</feature>
<keyword evidence="7" id="KW-1185">Reference proteome</keyword>
<evidence type="ECO:0000256" key="1">
    <source>
        <dbReference type="ARBA" id="ARBA00010638"/>
    </source>
</evidence>
<keyword evidence="5" id="KW-0460">Magnesium</keyword>
<dbReference type="PIRSF" id="PIRSF006806">
    <property type="entry name" value="FTHF_cligase"/>
    <property type="match status" value="1"/>
</dbReference>
<dbReference type="PANTHER" id="PTHR23407">
    <property type="entry name" value="ATPASE INHIBITOR/5-FORMYLTETRAHYDROFOLATE CYCLO-LIGASE"/>
    <property type="match status" value="1"/>
</dbReference>
<comment type="cofactor">
    <cofactor evidence="5">
        <name>Mg(2+)</name>
        <dbReference type="ChEBI" id="CHEBI:18420"/>
    </cofactor>
</comment>
<dbReference type="SUPFAM" id="SSF100950">
    <property type="entry name" value="NagB/RpiA/CoA transferase-like"/>
    <property type="match status" value="1"/>
</dbReference>
<dbReference type="InterPro" id="IPR037171">
    <property type="entry name" value="NagB/RpiA_transferase-like"/>
</dbReference>
<keyword evidence="2 4" id="KW-0547">Nucleotide-binding</keyword>
<protein>
    <recommendedName>
        <fullName evidence="5">5-formyltetrahydrofolate cyclo-ligase</fullName>
        <ecNumber evidence="5">6.3.3.2</ecNumber>
    </recommendedName>
</protein>
<evidence type="ECO:0000256" key="4">
    <source>
        <dbReference type="PIRSR" id="PIRSR006806-1"/>
    </source>
</evidence>
<comment type="similarity">
    <text evidence="1 5">Belongs to the 5-formyltetrahydrofolate cyclo-ligase family.</text>
</comment>
<evidence type="ECO:0000313" key="6">
    <source>
        <dbReference type="EMBL" id="GEO21565.1"/>
    </source>
</evidence>
<keyword evidence="5" id="KW-0479">Metal-binding</keyword>
<dbReference type="Proteomes" id="UP000321301">
    <property type="component" value="Unassembled WGS sequence"/>
</dbReference>
<dbReference type="GO" id="GO:0035999">
    <property type="term" value="P:tetrahydrofolate interconversion"/>
    <property type="evidence" value="ECO:0007669"/>
    <property type="project" value="TreeGrafter"/>
</dbReference>
<dbReference type="Gene3D" id="3.40.50.10420">
    <property type="entry name" value="NagB/RpiA/CoA transferase-like"/>
    <property type="match status" value="1"/>
</dbReference>
<feature type="binding site" evidence="4">
    <location>
        <begin position="4"/>
        <end position="8"/>
    </location>
    <ligand>
        <name>ATP</name>
        <dbReference type="ChEBI" id="CHEBI:30616"/>
    </ligand>
</feature>
<gene>
    <name evidence="6" type="primary">ygfA</name>
    <name evidence="6" type="ORF">CQA01_20990</name>
</gene>
<dbReference type="NCBIfam" id="TIGR02727">
    <property type="entry name" value="MTHFS_bact"/>
    <property type="match status" value="1"/>
</dbReference>
<dbReference type="PANTHER" id="PTHR23407:SF1">
    <property type="entry name" value="5-FORMYLTETRAHYDROFOLATE CYCLO-LIGASE"/>
    <property type="match status" value="1"/>
</dbReference>
<evidence type="ECO:0000256" key="3">
    <source>
        <dbReference type="ARBA" id="ARBA00022840"/>
    </source>
</evidence>
<keyword evidence="3 4" id="KW-0067">ATP-binding</keyword>
<sequence>MVAKEILRNRLKNERKALGAEEREQCSEMITVHCLEYLKQLPQVKHVHLFLPIKRLQEINTVPLLRRLFQLDYQVYSSITVHSSRKMATVRLTAETVYVNDKMGIPVPVPAEFVTETNLIDLVFVPLLGIDTSGNRLGYGLGFYDEYFKELGSEVLKIGLSFKAPLETEIPHESHDVPLDGCIYPEGMVVLNKK</sequence>
<dbReference type="AlphaFoldDB" id="A0A512CBM2"/>
<dbReference type="RefSeq" id="WP_020890697.1">
    <property type="nucleotide sequence ID" value="NZ_BJYV01000007.1"/>
</dbReference>
<dbReference type="GO" id="GO:0030272">
    <property type="term" value="F:5-formyltetrahydrofolate cyclo-ligase activity"/>
    <property type="evidence" value="ECO:0007669"/>
    <property type="project" value="UniProtKB-EC"/>
</dbReference>
<evidence type="ECO:0000313" key="7">
    <source>
        <dbReference type="Proteomes" id="UP000321301"/>
    </source>
</evidence>
<name>A0A512CBM2_9BACT</name>
<evidence type="ECO:0000256" key="5">
    <source>
        <dbReference type="RuleBase" id="RU361279"/>
    </source>
</evidence>
<dbReference type="EMBL" id="BJYV01000007">
    <property type="protein sequence ID" value="GEO21565.1"/>
    <property type="molecule type" value="Genomic_DNA"/>
</dbReference>
<comment type="catalytic activity">
    <reaction evidence="5">
        <text>(6S)-5-formyl-5,6,7,8-tetrahydrofolate + ATP = (6R)-5,10-methenyltetrahydrofolate + ADP + phosphate</text>
        <dbReference type="Rhea" id="RHEA:10488"/>
        <dbReference type="ChEBI" id="CHEBI:30616"/>
        <dbReference type="ChEBI" id="CHEBI:43474"/>
        <dbReference type="ChEBI" id="CHEBI:57455"/>
        <dbReference type="ChEBI" id="CHEBI:57457"/>
        <dbReference type="ChEBI" id="CHEBI:456216"/>
        <dbReference type="EC" id="6.3.3.2"/>
    </reaction>
</comment>
<organism evidence="6 7">
    <name type="scientific">Cyclobacterium qasimii</name>
    <dbReference type="NCBI Taxonomy" id="1350429"/>
    <lineage>
        <taxon>Bacteria</taxon>
        <taxon>Pseudomonadati</taxon>
        <taxon>Bacteroidota</taxon>
        <taxon>Cytophagia</taxon>
        <taxon>Cytophagales</taxon>
        <taxon>Cyclobacteriaceae</taxon>
        <taxon>Cyclobacterium</taxon>
    </lineage>
</organism>
<dbReference type="InterPro" id="IPR024185">
    <property type="entry name" value="FTHF_cligase-like_sf"/>
</dbReference>
<dbReference type="Pfam" id="PF01812">
    <property type="entry name" value="5-FTHF_cyc-lig"/>
    <property type="match status" value="1"/>
</dbReference>
<feature type="binding site" evidence="4">
    <location>
        <position position="58"/>
    </location>
    <ligand>
        <name>substrate</name>
    </ligand>
</feature>
<evidence type="ECO:0000256" key="2">
    <source>
        <dbReference type="ARBA" id="ARBA00022741"/>
    </source>
</evidence>
<comment type="caution">
    <text evidence="6">The sequence shown here is derived from an EMBL/GenBank/DDBJ whole genome shotgun (WGS) entry which is preliminary data.</text>
</comment>
<feature type="binding site" evidence="4">
    <location>
        <position position="51"/>
    </location>
    <ligand>
        <name>substrate</name>
    </ligand>
</feature>
<proteinExistence type="inferred from homology"/>
<accession>A0A512CBM2</accession>
<dbReference type="GO" id="GO:0005524">
    <property type="term" value="F:ATP binding"/>
    <property type="evidence" value="ECO:0007669"/>
    <property type="project" value="UniProtKB-KW"/>
</dbReference>